<dbReference type="OMA" id="DEYRICC"/>
<reference evidence="14 16" key="2">
    <citation type="journal article" date="2013" name="Nature">
        <title>Insights into bilaterian evolution from three spiralian genomes.</title>
        <authorList>
            <person name="Simakov O."/>
            <person name="Marletaz F."/>
            <person name="Cho S.J."/>
            <person name="Edsinger-Gonzales E."/>
            <person name="Havlak P."/>
            <person name="Hellsten U."/>
            <person name="Kuo D.H."/>
            <person name="Larsson T."/>
            <person name="Lv J."/>
            <person name="Arendt D."/>
            <person name="Savage R."/>
            <person name="Osoegawa K."/>
            <person name="de Jong P."/>
            <person name="Grimwood J."/>
            <person name="Chapman J.A."/>
            <person name="Shapiro H."/>
            <person name="Aerts A."/>
            <person name="Otillar R.P."/>
            <person name="Terry A.Y."/>
            <person name="Boore J.L."/>
            <person name="Grigoriev I.V."/>
            <person name="Lindberg D.R."/>
            <person name="Seaver E.C."/>
            <person name="Weisblat D.A."/>
            <person name="Putnam N.H."/>
            <person name="Rokhsar D.S."/>
        </authorList>
    </citation>
    <scope>NUCLEOTIDE SEQUENCE</scope>
</reference>
<reference evidence="16" key="1">
    <citation type="submission" date="2012-12" db="EMBL/GenBank/DDBJ databases">
        <authorList>
            <person name="Hellsten U."/>
            <person name="Grimwood J."/>
            <person name="Chapman J.A."/>
            <person name="Shapiro H."/>
            <person name="Aerts A."/>
            <person name="Otillar R.P."/>
            <person name="Terry A.Y."/>
            <person name="Boore J.L."/>
            <person name="Simakov O."/>
            <person name="Marletaz F."/>
            <person name="Cho S.-J."/>
            <person name="Edsinger-Gonzales E."/>
            <person name="Havlak P."/>
            <person name="Kuo D.-H."/>
            <person name="Larsson T."/>
            <person name="Lv J."/>
            <person name="Arendt D."/>
            <person name="Savage R."/>
            <person name="Osoegawa K."/>
            <person name="de Jong P."/>
            <person name="Lindberg D.R."/>
            <person name="Seaver E.C."/>
            <person name="Weisblat D.A."/>
            <person name="Putnam N.H."/>
            <person name="Grigoriev I.V."/>
            <person name="Rokhsar D.S."/>
        </authorList>
    </citation>
    <scope>NUCLEOTIDE SEQUENCE</scope>
</reference>
<dbReference type="EMBL" id="KB097026">
    <property type="protein sequence ID" value="ESO00091.1"/>
    <property type="molecule type" value="Genomic_DNA"/>
</dbReference>
<evidence type="ECO:0000256" key="1">
    <source>
        <dbReference type="ARBA" id="ARBA00004123"/>
    </source>
</evidence>
<dbReference type="STRING" id="6412.T1EJC0"/>
<feature type="domain" description="Histone deacetylase complex subunit SAP30 zinc-finger" evidence="12">
    <location>
        <begin position="1"/>
        <end position="66"/>
    </location>
</feature>
<evidence type="ECO:0000256" key="9">
    <source>
        <dbReference type="ARBA" id="ARBA00023163"/>
    </source>
</evidence>
<keyword evidence="7" id="KW-0805">Transcription regulation</keyword>
<dbReference type="InterPro" id="IPR025718">
    <property type="entry name" value="SAP30_Sin3-bd"/>
</dbReference>
<dbReference type="GO" id="GO:0008270">
    <property type="term" value="F:zinc ion binding"/>
    <property type="evidence" value="ECO:0007669"/>
    <property type="project" value="UniProtKB-KW"/>
</dbReference>
<dbReference type="Proteomes" id="UP000015101">
    <property type="component" value="Unassembled WGS sequence"/>
</dbReference>
<dbReference type="GO" id="GO:0003677">
    <property type="term" value="F:DNA binding"/>
    <property type="evidence" value="ECO:0007669"/>
    <property type="project" value="UniProtKB-KW"/>
</dbReference>
<name>T1EJC0_HELRO</name>
<evidence type="ECO:0000256" key="5">
    <source>
        <dbReference type="ARBA" id="ARBA00022771"/>
    </source>
</evidence>
<keyword evidence="4" id="KW-0479">Metal-binding</keyword>
<feature type="region of interest" description="Disordered" evidence="11">
    <location>
        <begin position="58"/>
        <end position="80"/>
    </location>
</feature>
<dbReference type="GO" id="GO:0006355">
    <property type="term" value="P:regulation of DNA-templated transcription"/>
    <property type="evidence" value="ECO:0000318"/>
    <property type="project" value="GO_Central"/>
</dbReference>
<dbReference type="PANTHER" id="PTHR13286:SF6">
    <property type="entry name" value="HISTONE DEACETYLASE COMPLEX SUBUNIT SAP30L-RELATED"/>
    <property type="match status" value="1"/>
</dbReference>
<comment type="similarity">
    <text evidence="2">Belongs to the SAP30 family.</text>
</comment>
<dbReference type="EMBL" id="AMQM01005656">
    <property type="status" value="NOT_ANNOTATED_CDS"/>
    <property type="molecule type" value="Genomic_DNA"/>
</dbReference>
<dbReference type="EnsemblMetazoa" id="HelroT143740">
    <property type="protein sequence ID" value="HelroP143740"/>
    <property type="gene ID" value="HelroG143740"/>
</dbReference>
<evidence type="ECO:0000256" key="7">
    <source>
        <dbReference type="ARBA" id="ARBA00023015"/>
    </source>
</evidence>
<dbReference type="Pfam" id="PF13866">
    <property type="entry name" value="zf-SAP30"/>
    <property type="match status" value="1"/>
</dbReference>
<organism evidence="15 16">
    <name type="scientific">Helobdella robusta</name>
    <name type="common">Californian leech</name>
    <dbReference type="NCBI Taxonomy" id="6412"/>
    <lineage>
        <taxon>Eukaryota</taxon>
        <taxon>Metazoa</taxon>
        <taxon>Spiralia</taxon>
        <taxon>Lophotrochozoa</taxon>
        <taxon>Annelida</taxon>
        <taxon>Clitellata</taxon>
        <taxon>Hirudinea</taxon>
        <taxon>Rhynchobdellida</taxon>
        <taxon>Glossiphoniidae</taxon>
        <taxon>Helobdella</taxon>
    </lineage>
</organism>
<keyword evidence="9" id="KW-0804">Transcription</keyword>
<evidence type="ECO:0000256" key="10">
    <source>
        <dbReference type="ARBA" id="ARBA00023242"/>
    </source>
</evidence>
<evidence type="ECO:0008006" key="17">
    <source>
        <dbReference type="Google" id="ProtNLM"/>
    </source>
</evidence>
<evidence type="ECO:0000259" key="12">
    <source>
        <dbReference type="Pfam" id="PF13866"/>
    </source>
</evidence>
<dbReference type="InParanoid" id="T1EJC0"/>
<dbReference type="GO" id="GO:0000118">
    <property type="term" value="C:histone deacetylase complex"/>
    <property type="evidence" value="ECO:0000318"/>
    <property type="project" value="GO_Central"/>
</dbReference>
<keyword evidence="3" id="KW-0678">Repressor</keyword>
<evidence type="ECO:0000256" key="6">
    <source>
        <dbReference type="ARBA" id="ARBA00022833"/>
    </source>
</evidence>
<comment type="subcellular location">
    <subcellularLocation>
        <location evidence="1">Nucleus</location>
    </subcellularLocation>
</comment>
<dbReference type="Gene3D" id="3.40.1800.30">
    <property type="match status" value="1"/>
</dbReference>
<dbReference type="InterPro" id="IPR024145">
    <property type="entry name" value="His_deAcase_SAP30/SAP30L"/>
</dbReference>
<evidence type="ECO:0000259" key="13">
    <source>
        <dbReference type="Pfam" id="PF13867"/>
    </source>
</evidence>
<evidence type="ECO:0000256" key="4">
    <source>
        <dbReference type="ARBA" id="ARBA00022723"/>
    </source>
</evidence>
<dbReference type="GO" id="GO:0003712">
    <property type="term" value="F:transcription coregulator activity"/>
    <property type="evidence" value="ECO:0000318"/>
    <property type="project" value="GO_Central"/>
</dbReference>
<evidence type="ECO:0000256" key="3">
    <source>
        <dbReference type="ARBA" id="ARBA00022491"/>
    </source>
</evidence>
<dbReference type="Gene3D" id="6.10.160.20">
    <property type="match status" value="1"/>
</dbReference>
<evidence type="ECO:0000256" key="11">
    <source>
        <dbReference type="SAM" id="MobiDB-lite"/>
    </source>
</evidence>
<evidence type="ECO:0000256" key="2">
    <source>
        <dbReference type="ARBA" id="ARBA00006283"/>
    </source>
</evidence>
<accession>T1EJC0</accession>
<dbReference type="Pfam" id="PF13867">
    <property type="entry name" value="SAP30_Sin3_bdg"/>
    <property type="match status" value="1"/>
</dbReference>
<dbReference type="PANTHER" id="PTHR13286">
    <property type="entry name" value="SAP30"/>
    <property type="match status" value="1"/>
</dbReference>
<evidence type="ECO:0000313" key="14">
    <source>
        <dbReference type="EMBL" id="ESO00091.1"/>
    </source>
</evidence>
<dbReference type="RefSeq" id="XP_009021865.1">
    <property type="nucleotide sequence ID" value="XM_009023617.1"/>
</dbReference>
<proteinExistence type="inferred from homology"/>
<gene>
    <name evidence="15" type="primary">20196670</name>
    <name evidence="14" type="ORF">HELRODRAFT_143740</name>
</gene>
<dbReference type="InterPro" id="IPR025717">
    <property type="entry name" value="SAP30_zn-finger"/>
</dbReference>
<keyword evidence="5" id="KW-0863">Zinc-finger</keyword>
<protein>
    <recommendedName>
        <fullName evidence="17">Histone deacetylase complex subunit SAP30 Sin3 binding domain-containing protein</fullName>
    </recommendedName>
</protein>
<dbReference type="OrthoDB" id="510958at2759"/>
<feature type="domain" description="Histone deacetylase complex subunit SAP30 Sin3 binding" evidence="13">
    <location>
        <begin position="88"/>
        <end position="140"/>
    </location>
</feature>
<keyword evidence="8" id="KW-0238">DNA-binding</keyword>
<dbReference type="AlphaFoldDB" id="T1EJC0"/>
<dbReference type="eggNOG" id="ENOG502QWFH">
    <property type="taxonomic scope" value="Eukaryota"/>
</dbReference>
<dbReference type="HOGENOM" id="CLU_097961_1_0_1"/>
<dbReference type="FunCoup" id="T1EJC0">
    <property type="interactions" value="502"/>
</dbReference>
<evidence type="ECO:0000313" key="16">
    <source>
        <dbReference type="Proteomes" id="UP000015101"/>
    </source>
</evidence>
<keyword evidence="6" id="KW-0862">Zinc</keyword>
<dbReference type="CTD" id="20196670"/>
<keyword evidence="10" id="KW-0539">Nucleus</keyword>
<evidence type="ECO:0000313" key="15">
    <source>
        <dbReference type="EnsemblMetazoa" id="HelroP143740"/>
    </source>
</evidence>
<dbReference type="KEGG" id="hro:HELRODRAFT_143740"/>
<reference evidence="15" key="3">
    <citation type="submission" date="2015-06" db="UniProtKB">
        <authorList>
            <consortium name="EnsemblMetazoa"/>
        </authorList>
    </citation>
    <scope>IDENTIFICATION</scope>
</reference>
<sequence length="145" mass="17010">TCCLLESGVRCVRPAGNACYNKRIQKTVQQKRLKFVVDPGVSQMYICEHHKNMIQNYRNQQHQKSRDNNNHNDNNNSHNNRDINFLMLPLSLLRRYKRNFKLISKPGCNKAQLADIVARHFSKIQVDQKDVLTCFLYTCKSNRSQ</sequence>
<dbReference type="InterPro" id="IPR038291">
    <property type="entry name" value="SAP30_C_sf"/>
</dbReference>
<evidence type="ECO:0000256" key="8">
    <source>
        <dbReference type="ARBA" id="ARBA00023125"/>
    </source>
</evidence>
<keyword evidence="16" id="KW-1185">Reference proteome</keyword>
<dbReference type="GeneID" id="20196670"/>